<evidence type="ECO:0000313" key="2">
    <source>
        <dbReference type="EMBL" id="OLP73474.1"/>
    </source>
</evidence>
<accession>A0A1Q9BS61</accession>
<name>A0A1Q9BS61_SYMMI</name>
<feature type="region of interest" description="Disordered" evidence="1">
    <location>
        <begin position="1"/>
        <end position="31"/>
    </location>
</feature>
<feature type="non-terminal residue" evidence="2">
    <location>
        <position position="31"/>
    </location>
</feature>
<gene>
    <name evidence="2" type="ORF">AK812_SmicGene47276</name>
</gene>
<evidence type="ECO:0000313" key="3">
    <source>
        <dbReference type="Proteomes" id="UP000186817"/>
    </source>
</evidence>
<sequence>SERCRRRLKASGLKEGPGISTETFDLLPARA</sequence>
<dbReference type="Proteomes" id="UP000186817">
    <property type="component" value="Unassembled WGS sequence"/>
</dbReference>
<protein>
    <submittedName>
        <fullName evidence="2">Uncharacterized protein</fullName>
    </submittedName>
</protein>
<comment type="caution">
    <text evidence="2">The sequence shown here is derived from an EMBL/GenBank/DDBJ whole genome shotgun (WGS) entry which is preliminary data.</text>
</comment>
<feature type="non-terminal residue" evidence="2">
    <location>
        <position position="1"/>
    </location>
</feature>
<dbReference type="EMBL" id="LSRX01005403">
    <property type="protein sequence ID" value="OLP73474.1"/>
    <property type="molecule type" value="Genomic_DNA"/>
</dbReference>
<proteinExistence type="predicted"/>
<keyword evidence="3" id="KW-1185">Reference proteome</keyword>
<reference evidence="2 3" key="1">
    <citation type="submission" date="2016-02" db="EMBL/GenBank/DDBJ databases">
        <title>Genome analysis of coral dinoflagellate symbionts highlights evolutionary adaptations to a symbiotic lifestyle.</title>
        <authorList>
            <person name="Aranda M."/>
            <person name="Li Y."/>
            <person name="Liew Y.J."/>
            <person name="Baumgarten S."/>
            <person name="Simakov O."/>
            <person name="Wilson M."/>
            <person name="Piel J."/>
            <person name="Ashoor H."/>
            <person name="Bougouffa S."/>
            <person name="Bajic V.B."/>
            <person name="Ryu T."/>
            <person name="Ravasi T."/>
            <person name="Bayer T."/>
            <person name="Micklem G."/>
            <person name="Kim H."/>
            <person name="Bhak J."/>
            <person name="Lajeunesse T.C."/>
            <person name="Voolstra C.R."/>
        </authorList>
    </citation>
    <scope>NUCLEOTIDE SEQUENCE [LARGE SCALE GENOMIC DNA]</scope>
    <source>
        <strain evidence="2 3">CCMP2467</strain>
    </source>
</reference>
<organism evidence="2 3">
    <name type="scientific">Symbiodinium microadriaticum</name>
    <name type="common">Dinoflagellate</name>
    <name type="synonym">Zooxanthella microadriatica</name>
    <dbReference type="NCBI Taxonomy" id="2951"/>
    <lineage>
        <taxon>Eukaryota</taxon>
        <taxon>Sar</taxon>
        <taxon>Alveolata</taxon>
        <taxon>Dinophyceae</taxon>
        <taxon>Suessiales</taxon>
        <taxon>Symbiodiniaceae</taxon>
        <taxon>Symbiodinium</taxon>
    </lineage>
</organism>
<evidence type="ECO:0000256" key="1">
    <source>
        <dbReference type="SAM" id="MobiDB-lite"/>
    </source>
</evidence>
<dbReference type="AlphaFoldDB" id="A0A1Q9BS61"/>